<dbReference type="GO" id="GO:0008080">
    <property type="term" value="F:N-acetyltransferase activity"/>
    <property type="evidence" value="ECO:0007669"/>
    <property type="project" value="InterPro"/>
</dbReference>
<dbReference type="RefSeq" id="WP_104912977.1">
    <property type="nucleotide sequence ID" value="NZ_CP026923.1"/>
</dbReference>
<evidence type="ECO:0000256" key="2">
    <source>
        <dbReference type="ARBA" id="ARBA00023315"/>
    </source>
</evidence>
<keyword evidence="2 4" id="KW-0012">Acyltransferase</keyword>
<proteinExistence type="predicted"/>
<evidence type="ECO:0000259" key="3">
    <source>
        <dbReference type="PROSITE" id="PS51186"/>
    </source>
</evidence>
<dbReference type="Gene3D" id="3.40.630.30">
    <property type="match status" value="1"/>
</dbReference>
<keyword evidence="1 4" id="KW-0808">Transferase</keyword>
<dbReference type="OrthoDB" id="529907at2"/>
<dbReference type="InterPro" id="IPR000182">
    <property type="entry name" value="GNAT_dom"/>
</dbReference>
<sequence>MSQIVRPYEPGDRDSLIALEAELFGSDAWSPEVFTLELQHPFSHYLVLEDGPAVVGYGGVRVPVPAAPGDIQTLAIYPDYRRAGWARRILNELVGYATAKGVPELLLEVRADNPAAHALYESVGFREIARRPNYYQPDGVDAIVMRLTLTTPEGDGQ</sequence>
<dbReference type="Pfam" id="PF00583">
    <property type="entry name" value="Acetyltransf_1"/>
    <property type="match status" value="1"/>
</dbReference>
<dbReference type="Proteomes" id="UP000243077">
    <property type="component" value="Chromosome"/>
</dbReference>
<evidence type="ECO:0000313" key="5">
    <source>
        <dbReference type="Proteomes" id="UP000243077"/>
    </source>
</evidence>
<dbReference type="InterPro" id="IPR016181">
    <property type="entry name" value="Acyl_CoA_acyltransferase"/>
</dbReference>
<evidence type="ECO:0000313" key="4">
    <source>
        <dbReference type="EMBL" id="AVG23347.1"/>
    </source>
</evidence>
<reference evidence="4 5" key="1">
    <citation type="submission" date="2018-02" db="EMBL/GenBank/DDBJ databases">
        <title>Complete genome of the streamlined marine actinobacterium Pontimonas salivibrio CL-TW6 adapted to coastal planktonic lifestype.</title>
        <authorList>
            <person name="Cho B.C."/>
            <person name="Hardies S.C."/>
            <person name="Jang G.I."/>
            <person name="Hwang C.Y."/>
        </authorList>
    </citation>
    <scope>NUCLEOTIDE SEQUENCE [LARGE SCALE GENOMIC DNA]</scope>
    <source>
        <strain evidence="4 5">CL-TW6</strain>
    </source>
</reference>
<feature type="domain" description="N-acetyltransferase" evidence="3">
    <location>
        <begin position="3"/>
        <end position="150"/>
    </location>
</feature>
<accession>A0A2L2BNX7</accession>
<evidence type="ECO:0000256" key="1">
    <source>
        <dbReference type="ARBA" id="ARBA00022679"/>
    </source>
</evidence>
<dbReference type="CDD" id="cd04301">
    <property type="entry name" value="NAT_SF"/>
    <property type="match status" value="1"/>
</dbReference>
<dbReference type="EC" id="2.3.1.128" evidence="4"/>
<protein>
    <submittedName>
        <fullName evidence="4">Ribosomal S18 alanine N-acetyltransferase</fullName>
        <ecNumber evidence="4">2.3.1.128</ecNumber>
    </submittedName>
</protein>
<gene>
    <name evidence="4" type="ORF">C3B54_11349</name>
</gene>
<dbReference type="PROSITE" id="PS51186">
    <property type="entry name" value="GNAT"/>
    <property type="match status" value="1"/>
</dbReference>
<organism evidence="4 5">
    <name type="scientific">Pontimonas salivibrio</name>
    <dbReference type="NCBI Taxonomy" id="1159327"/>
    <lineage>
        <taxon>Bacteria</taxon>
        <taxon>Bacillati</taxon>
        <taxon>Actinomycetota</taxon>
        <taxon>Actinomycetes</taxon>
        <taxon>Micrococcales</taxon>
        <taxon>Microbacteriaceae</taxon>
        <taxon>Pontimonas</taxon>
    </lineage>
</organism>
<dbReference type="AlphaFoldDB" id="A0A2L2BNX7"/>
<dbReference type="SUPFAM" id="SSF55729">
    <property type="entry name" value="Acyl-CoA N-acyltransferases (Nat)"/>
    <property type="match status" value="1"/>
</dbReference>
<name>A0A2L2BNX7_9MICO</name>
<dbReference type="EMBL" id="CP026923">
    <property type="protein sequence ID" value="AVG23347.1"/>
    <property type="molecule type" value="Genomic_DNA"/>
</dbReference>
<dbReference type="KEGG" id="psai:C3B54_11349"/>
<dbReference type="PANTHER" id="PTHR43877">
    <property type="entry name" value="AMINOALKYLPHOSPHONATE N-ACETYLTRANSFERASE-RELATED-RELATED"/>
    <property type="match status" value="1"/>
</dbReference>
<dbReference type="InterPro" id="IPR050832">
    <property type="entry name" value="Bact_Acetyltransf"/>
</dbReference>
<dbReference type="NCBIfam" id="TIGR01575">
    <property type="entry name" value="rimI"/>
    <property type="match status" value="1"/>
</dbReference>
<keyword evidence="5" id="KW-1185">Reference proteome</keyword>
<dbReference type="InterPro" id="IPR006464">
    <property type="entry name" value="AcTrfase_RimI/Ard1"/>
</dbReference>